<dbReference type="AlphaFoldDB" id="A0A1L3J1H2"/>
<keyword evidence="1 5" id="KW-0489">Methyltransferase</keyword>
<dbReference type="RefSeq" id="WP_072551631.1">
    <property type="nucleotide sequence ID" value="NZ_CP018153.1"/>
</dbReference>
<dbReference type="CDD" id="cd02440">
    <property type="entry name" value="AdoMet_MTases"/>
    <property type="match status" value="1"/>
</dbReference>
<dbReference type="EMBL" id="CP018153">
    <property type="protein sequence ID" value="APG58976.1"/>
    <property type="molecule type" value="Genomic_DNA"/>
</dbReference>
<dbReference type="GO" id="GO:0003676">
    <property type="term" value="F:nucleic acid binding"/>
    <property type="evidence" value="ECO:0007669"/>
    <property type="project" value="InterPro"/>
</dbReference>
<name>A0A1L3J1H2_9FLAO</name>
<dbReference type="Gene3D" id="3.40.50.150">
    <property type="entry name" value="Vaccinia Virus protein VP39"/>
    <property type="match status" value="1"/>
</dbReference>
<feature type="domain" description="Release factor glutamine methyltransferase N-terminal" evidence="7">
    <location>
        <begin position="8"/>
        <end position="76"/>
    </location>
</feature>
<dbReference type="STRING" id="1913577.LPB144_00520"/>
<gene>
    <name evidence="5" type="primary">prmC</name>
    <name evidence="8" type="ORF">LPB144_00520</name>
</gene>
<dbReference type="SUPFAM" id="SSF53335">
    <property type="entry name" value="S-adenosyl-L-methionine-dependent methyltransferases"/>
    <property type="match status" value="1"/>
</dbReference>
<dbReference type="GO" id="GO:0032259">
    <property type="term" value="P:methylation"/>
    <property type="evidence" value="ECO:0007669"/>
    <property type="project" value="UniProtKB-KW"/>
</dbReference>
<keyword evidence="2 5" id="KW-0808">Transferase</keyword>
<accession>A0A1L3J1H2</accession>
<dbReference type="HAMAP" id="MF_02126">
    <property type="entry name" value="RF_methyltr_PrmC"/>
    <property type="match status" value="1"/>
</dbReference>
<comment type="similarity">
    <text evidence="5">Belongs to the protein N5-glutamine methyltransferase family. PrmC subfamily.</text>
</comment>
<dbReference type="InterPro" id="IPR019874">
    <property type="entry name" value="RF_methyltr_PrmC"/>
</dbReference>
<evidence type="ECO:0000256" key="4">
    <source>
        <dbReference type="ARBA" id="ARBA00048391"/>
    </source>
</evidence>
<dbReference type="PROSITE" id="PS00092">
    <property type="entry name" value="N6_MTASE"/>
    <property type="match status" value="1"/>
</dbReference>
<dbReference type="InterPro" id="IPR004556">
    <property type="entry name" value="HemK-like"/>
</dbReference>
<feature type="binding site" evidence="5">
    <location>
        <begin position="188"/>
        <end position="191"/>
    </location>
    <ligand>
        <name>substrate</name>
    </ligand>
</feature>
<dbReference type="EC" id="2.1.1.297" evidence="5"/>
<dbReference type="Proteomes" id="UP000182510">
    <property type="component" value="Chromosome"/>
</dbReference>
<evidence type="ECO:0000256" key="1">
    <source>
        <dbReference type="ARBA" id="ARBA00022603"/>
    </source>
</evidence>
<dbReference type="NCBIfam" id="TIGR03534">
    <property type="entry name" value="RF_mod_PrmC"/>
    <property type="match status" value="1"/>
</dbReference>
<organism evidence="8 9">
    <name type="scientific">Christiangramia salexigens</name>
    <dbReference type="NCBI Taxonomy" id="1913577"/>
    <lineage>
        <taxon>Bacteria</taxon>
        <taxon>Pseudomonadati</taxon>
        <taxon>Bacteroidota</taxon>
        <taxon>Flavobacteriia</taxon>
        <taxon>Flavobacteriales</taxon>
        <taxon>Flavobacteriaceae</taxon>
        <taxon>Christiangramia</taxon>
    </lineage>
</organism>
<dbReference type="OrthoDB" id="9800643at2"/>
<evidence type="ECO:0000256" key="5">
    <source>
        <dbReference type="HAMAP-Rule" id="MF_02126"/>
    </source>
</evidence>
<dbReference type="InterPro" id="IPR007848">
    <property type="entry name" value="Small_mtfrase_dom"/>
</dbReference>
<reference evidence="8 9" key="1">
    <citation type="submission" date="2016-11" db="EMBL/GenBank/DDBJ databases">
        <title>Gramella sp. LPB0144 isolated from marine environment.</title>
        <authorList>
            <person name="Kim E."/>
            <person name="Yi H."/>
        </authorList>
    </citation>
    <scope>NUCLEOTIDE SEQUENCE [LARGE SCALE GENOMIC DNA]</scope>
    <source>
        <strain evidence="8 9">LPB0144</strain>
    </source>
</reference>
<dbReference type="Pfam" id="PF05175">
    <property type="entry name" value="MTS"/>
    <property type="match status" value="1"/>
</dbReference>
<feature type="binding site" evidence="5">
    <location>
        <position position="145"/>
    </location>
    <ligand>
        <name>S-adenosyl-L-methionine</name>
        <dbReference type="ChEBI" id="CHEBI:59789"/>
    </ligand>
</feature>
<dbReference type="GO" id="GO:0102559">
    <property type="term" value="F:peptide chain release factor N(5)-glutamine methyltransferase activity"/>
    <property type="evidence" value="ECO:0007669"/>
    <property type="project" value="UniProtKB-EC"/>
</dbReference>
<comment type="catalytic activity">
    <reaction evidence="4 5">
        <text>L-glutaminyl-[peptide chain release factor] + S-adenosyl-L-methionine = N(5)-methyl-L-glutaminyl-[peptide chain release factor] + S-adenosyl-L-homocysteine + H(+)</text>
        <dbReference type="Rhea" id="RHEA:42896"/>
        <dbReference type="Rhea" id="RHEA-COMP:10271"/>
        <dbReference type="Rhea" id="RHEA-COMP:10272"/>
        <dbReference type="ChEBI" id="CHEBI:15378"/>
        <dbReference type="ChEBI" id="CHEBI:30011"/>
        <dbReference type="ChEBI" id="CHEBI:57856"/>
        <dbReference type="ChEBI" id="CHEBI:59789"/>
        <dbReference type="ChEBI" id="CHEBI:61891"/>
        <dbReference type="EC" id="2.1.1.297"/>
    </reaction>
</comment>
<evidence type="ECO:0000313" key="8">
    <source>
        <dbReference type="EMBL" id="APG58976.1"/>
    </source>
</evidence>
<feature type="binding site" evidence="5">
    <location>
        <position position="188"/>
    </location>
    <ligand>
        <name>S-adenosyl-L-methionine</name>
        <dbReference type="ChEBI" id="CHEBI:59789"/>
    </ligand>
</feature>
<dbReference type="InterPro" id="IPR029063">
    <property type="entry name" value="SAM-dependent_MTases_sf"/>
</dbReference>
<comment type="function">
    <text evidence="5">Methylates the class 1 translation termination release factors RF1/PrfA and RF2/PrfB on the glutamine residue of the universally conserved GGQ motif.</text>
</comment>
<dbReference type="Pfam" id="PF17827">
    <property type="entry name" value="PrmC_N"/>
    <property type="match status" value="1"/>
</dbReference>
<proteinExistence type="inferred from homology"/>
<evidence type="ECO:0000313" key="9">
    <source>
        <dbReference type="Proteomes" id="UP000182510"/>
    </source>
</evidence>
<dbReference type="Gene3D" id="1.10.8.10">
    <property type="entry name" value="DNA helicase RuvA subunit, C-terminal domain"/>
    <property type="match status" value="1"/>
</dbReference>
<dbReference type="PANTHER" id="PTHR18895:SF74">
    <property type="entry name" value="MTRF1L RELEASE FACTOR GLUTAMINE METHYLTRANSFERASE"/>
    <property type="match status" value="1"/>
</dbReference>
<keyword evidence="3 5" id="KW-0949">S-adenosyl-L-methionine</keyword>
<evidence type="ECO:0000256" key="3">
    <source>
        <dbReference type="ARBA" id="ARBA00022691"/>
    </source>
</evidence>
<feature type="domain" description="Methyltransferase small" evidence="6">
    <location>
        <begin position="106"/>
        <end position="197"/>
    </location>
</feature>
<dbReference type="PANTHER" id="PTHR18895">
    <property type="entry name" value="HEMK METHYLTRANSFERASE"/>
    <property type="match status" value="1"/>
</dbReference>
<dbReference type="InterPro" id="IPR002052">
    <property type="entry name" value="DNA_methylase_N6_adenine_CS"/>
</dbReference>
<evidence type="ECO:0000259" key="7">
    <source>
        <dbReference type="Pfam" id="PF17827"/>
    </source>
</evidence>
<feature type="binding site" evidence="5">
    <location>
        <begin position="122"/>
        <end position="126"/>
    </location>
    <ligand>
        <name>S-adenosyl-L-methionine</name>
        <dbReference type="ChEBI" id="CHEBI:59789"/>
    </ligand>
</feature>
<sequence>MRLSQLKNQFNEHLKEEYPETEIDSFFYLLTEDFLGMKRIDLALNPDYEIEAEQERKFMSALQQLKEHVPVQYIIGQTEFFGLKFKVDKNVLIPRPETEELIDWIISDLKEDNETIKILDIGTGSGCIAISLASQIEGAEIFALDVSNEALRIAKENADMNGVQINFEKKDILATEDLDGKFNIIVSNPPYVRNLEKEAMHRNVLEYEPDAALYVADSDPLIFYNKISRLAKAALNPGGCLYFEINQYLPEETRTIVEDQGFEVVLKKDLFENFRMIKAVLKK</sequence>
<dbReference type="InterPro" id="IPR050320">
    <property type="entry name" value="N5-glutamine_MTase"/>
</dbReference>
<comment type="caution">
    <text evidence="5">Lacks conserved residue(s) required for the propagation of feature annotation.</text>
</comment>
<dbReference type="NCBIfam" id="TIGR00536">
    <property type="entry name" value="hemK_fam"/>
    <property type="match status" value="1"/>
</dbReference>
<keyword evidence="9" id="KW-1185">Reference proteome</keyword>
<evidence type="ECO:0000256" key="2">
    <source>
        <dbReference type="ARBA" id="ARBA00022679"/>
    </source>
</evidence>
<dbReference type="KEGG" id="grl:LPB144_00520"/>
<evidence type="ECO:0000259" key="6">
    <source>
        <dbReference type="Pfam" id="PF05175"/>
    </source>
</evidence>
<dbReference type="InterPro" id="IPR040758">
    <property type="entry name" value="PrmC_N"/>
</dbReference>
<protein>
    <recommendedName>
        <fullName evidence="5">Release factor glutamine methyltransferase</fullName>
        <shortName evidence="5">RF MTase</shortName>
        <ecNumber evidence="5">2.1.1.297</ecNumber>
    </recommendedName>
    <alternativeName>
        <fullName evidence="5">N5-glutamine methyltransferase PrmC</fullName>
    </alternativeName>
    <alternativeName>
        <fullName evidence="5">Protein-(glutamine-N5) MTase PrmC</fullName>
    </alternativeName>
    <alternativeName>
        <fullName evidence="5">Protein-glutamine N-methyltransferase PrmC</fullName>
    </alternativeName>
</protein>